<proteinExistence type="predicted"/>
<feature type="transmembrane region" description="Helical" evidence="2">
    <location>
        <begin position="701"/>
        <end position="721"/>
    </location>
</feature>
<protein>
    <recommendedName>
        <fullName evidence="6">LPXTG-domain-containing protein cell wall anchor domain</fullName>
    </recommendedName>
</protein>
<evidence type="ECO:0000256" key="2">
    <source>
        <dbReference type="SAM" id="Phobius"/>
    </source>
</evidence>
<keyword evidence="5" id="KW-1185">Reference proteome</keyword>
<evidence type="ECO:0008006" key="6">
    <source>
        <dbReference type="Google" id="ProtNLM"/>
    </source>
</evidence>
<dbReference type="RefSeq" id="WP_004801867.1">
    <property type="nucleotide sequence ID" value="NZ_KB446647.1"/>
</dbReference>
<evidence type="ECO:0000256" key="3">
    <source>
        <dbReference type="SAM" id="SignalP"/>
    </source>
</evidence>
<organism evidence="4 5">
    <name type="scientific">Eggerthia catenaformis OT 569 = DSM 20559</name>
    <dbReference type="NCBI Taxonomy" id="999415"/>
    <lineage>
        <taxon>Bacteria</taxon>
        <taxon>Bacillati</taxon>
        <taxon>Bacillota</taxon>
        <taxon>Erysipelotrichia</taxon>
        <taxon>Erysipelotrichales</taxon>
        <taxon>Coprobacillaceae</taxon>
        <taxon>Eggerthia</taxon>
    </lineage>
</organism>
<feature type="signal peptide" evidence="3">
    <location>
        <begin position="1"/>
        <end position="31"/>
    </location>
</feature>
<sequence length="726" mass="80271">MKLKNRKFKMLSLFCAFAMIIGITNPMNVQAANPLKVAQYVHEEGNTVTDDKKLVSTYHGKVYASVPMTEIMGQFESQMKSEAVSGHFPWDKDTVSTSAYVEYTVSLPENAKVGTIKTSSTSSMFPANTIKYTNKSNKITFKFKLQDTNWQQIYDSYNKDKNDANNHTVNFSIPYTITVNNQSDADKLKKSKVTGQGEFSFYPSRTWGKFGIGLQTFKTDVYSGTYTDDLSRPFNVLEGDILVNGDTEHDAVYKTKQGKKLKFTGVLDVSKIKTQLKNIEDNYPNTEKDKITLNDTKSTFEAVFTLPKDLSFSEMLTKDNVLFEGGKDTFKVTDVKVNGQSVTVTMSLKEGITDFVSLKNAVNACDDELKVTVPGVLVSKDAKDGSRMTVKGTLTGSMSATAKSNGNTVPFKFEWEAKQSAKGKDAVAVDNDTIQATVETARTVNVSKEDELDGDITIDDDTEHTQVKTVKSTDTLAYTGVLDVTKVKSLMKQIENQYKNGHNGSSIFLEDTQSVFKASFTLPEGLTASNISVETVKLAGADCFKITDVSINGKLITVTMTLQTKNIKTYEDLSKAILNCDDKLKVTIPNITIDSNVENNTLLTVKGTLEGMMSSLAEYNSNYIHFNFKWNAVQSAEGKDFTQAASDNKTIAYTIKVNKINLVQPPVIKPSQPKDNGKVNPKITKTGKKTNKPKTGDQQSLLKYSLLVLGSVIVILIALRYKKLHQ</sequence>
<keyword evidence="2" id="KW-1133">Transmembrane helix</keyword>
<gene>
    <name evidence="4" type="ORF">HMPREF9943_00592</name>
</gene>
<keyword evidence="3" id="KW-0732">Signal</keyword>
<evidence type="ECO:0000256" key="1">
    <source>
        <dbReference type="SAM" id="MobiDB-lite"/>
    </source>
</evidence>
<dbReference type="eggNOG" id="ENOG502Z8T3">
    <property type="taxonomic scope" value="Bacteria"/>
</dbReference>
<dbReference type="EMBL" id="AGEJ01000010">
    <property type="protein sequence ID" value="EMD17221.1"/>
    <property type="molecule type" value="Genomic_DNA"/>
</dbReference>
<dbReference type="STRING" id="999415.HMPREF9943_00592"/>
<dbReference type="Proteomes" id="UP000011758">
    <property type="component" value="Unassembled WGS sequence"/>
</dbReference>
<feature type="chain" id="PRO_5004023224" description="LPXTG-domain-containing protein cell wall anchor domain" evidence="3">
    <location>
        <begin position="32"/>
        <end position="726"/>
    </location>
</feature>
<evidence type="ECO:0000313" key="4">
    <source>
        <dbReference type="EMBL" id="EMD17221.1"/>
    </source>
</evidence>
<dbReference type="OrthoDB" id="2078652at2"/>
<accession>M2Q4P3</accession>
<dbReference type="AlphaFoldDB" id="M2Q4P3"/>
<keyword evidence="2" id="KW-0472">Membrane</keyword>
<dbReference type="BioCyc" id="ECAT999415-HMP:GTTI-612-MONOMER"/>
<keyword evidence="2" id="KW-0812">Transmembrane</keyword>
<reference evidence="4 5" key="1">
    <citation type="submission" date="2013-02" db="EMBL/GenBank/DDBJ databases">
        <title>The Genome Sequence of Lactobacillus catenaformis F0143.</title>
        <authorList>
            <consortium name="The Broad Institute Genome Sequencing Platform"/>
            <person name="Earl A."/>
            <person name="Ward D."/>
            <person name="Feldgarden M."/>
            <person name="Gevers D."/>
            <person name="Izard J."/>
            <person name="Blanton J.M."/>
            <person name="Mathney J."/>
            <person name="Dewhirst F.E."/>
            <person name="Young S.K."/>
            <person name="Zeng Q."/>
            <person name="Gargeya S."/>
            <person name="Fitzgerald M."/>
            <person name="Haas B."/>
            <person name="Abouelleil A."/>
            <person name="Alvarado L."/>
            <person name="Arachchi H.M."/>
            <person name="Berlin A."/>
            <person name="Chapman S.B."/>
            <person name="Gearin G."/>
            <person name="Goldberg J."/>
            <person name="Griggs A."/>
            <person name="Gujja S."/>
            <person name="Hansen M."/>
            <person name="Heiman D."/>
            <person name="Howarth C."/>
            <person name="Larimer J."/>
            <person name="Lui A."/>
            <person name="MacDonald P.J.P."/>
            <person name="McCowen C."/>
            <person name="Montmayeur A."/>
            <person name="Murphy C."/>
            <person name="Neiman D."/>
            <person name="Pearson M."/>
            <person name="Priest M."/>
            <person name="Roberts A."/>
            <person name="Saif S."/>
            <person name="Shea T."/>
            <person name="Sisk P."/>
            <person name="Stolte C."/>
            <person name="Sykes S."/>
            <person name="Wortman J."/>
            <person name="Nusbaum C."/>
            <person name="Birren B."/>
        </authorList>
    </citation>
    <scope>NUCLEOTIDE SEQUENCE [LARGE SCALE GENOMIC DNA]</scope>
    <source>
        <strain evidence="4 5">OT 569</strain>
    </source>
</reference>
<comment type="caution">
    <text evidence="4">The sequence shown here is derived from an EMBL/GenBank/DDBJ whole genome shotgun (WGS) entry which is preliminary data.</text>
</comment>
<feature type="region of interest" description="Disordered" evidence="1">
    <location>
        <begin position="667"/>
        <end position="696"/>
    </location>
</feature>
<evidence type="ECO:0000313" key="5">
    <source>
        <dbReference type="Proteomes" id="UP000011758"/>
    </source>
</evidence>
<name>M2Q4P3_9FIRM</name>